<dbReference type="PROSITE" id="PS51257">
    <property type="entry name" value="PROKAR_LIPOPROTEIN"/>
    <property type="match status" value="1"/>
</dbReference>
<gene>
    <name evidence="1" type="ORF">GJU39_18345</name>
</gene>
<reference evidence="1 2" key="1">
    <citation type="submission" date="2019-11" db="EMBL/GenBank/DDBJ databases">
        <title>Pedobacter petrophilus genome.</title>
        <authorList>
            <person name="Feldbauer M.J."/>
            <person name="Newman J.D."/>
        </authorList>
    </citation>
    <scope>NUCLEOTIDE SEQUENCE [LARGE SCALE GENOMIC DNA]</scope>
    <source>
        <strain evidence="1 2">LMG 29686</strain>
    </source>
</reference>
<evidence type="ECO:0000313" key="1">
    <source>
        <dbReference type="EMBL" id="MRX78043.1"/>
    </source>
</evidence>
<dbReference type="AlphaFoldDB" id="A0A7K0G2J4"/>
<sequence>MTKKLCILVFAFTFFSCNQREAAKANTELLYFDLKGYFGKEIIRLKNARVKVDKTVSINGISETKSLLITDWEKELAIFINADINKNSWKGSFKVTQQNGLQVYTSDSKKIPVKKVSVNNKGLKISKVEIIINNKNILYQSLDTLTYYPEILYKIRKQQKIRLLAPKDYTVVAKFNP</sequence>
<proteinExistence type="predicted"/>
<comment type="caution">
    <text evidence="1">The sequence shown here is derived from an EMBL/GenBank/DDBJ whole genome shotgun (WGS) entry which is preliminary data.</text>
</comment>
<dbReference type="OrthoDB" id="794757at2"/>
<dbReference type="Proteomes" id="UP000487757">
    <property type="component" value="Unassembled WGS sequence"/>
</dbReference>
<dbReference type="EMBL" id="WKKH01000038">
    <property type="protein sequence ID" value="MRX78043.1"/>
    <property type="molecule type" value="Genomic_DNA"/>
</dbReference>
<evidence type="ECO:0008006" key="3">
    <source>
        <dbReference type="Google" id="ProtNLM"/>
    </source>
</evidence>
<dbReference type="RefSeq" id="WP_154282455.1">
    <property type="nucleotide sequence ID" value="NZ_JBHUJQ010000001.1"/>
</dbReference>
<evidence type="ECO:0000313" key="2">
    <source>
        <dbReference type="Proteomes" id="UP000487757"/>
    </source>
</evidence>
<accession>A0A7K0G2J4</accession>
<organism evidence="1 2">
    <name type="scientific">Pedobacter petrophilus</name>
    <dbReference type="NCBI Taxonomy" id="1908241"/>
    <lineage>
        <taxon>Bacteria</taxon>
        <taxon>Pseudomonadati</taxon>
        <taxon>Bacteroidota</taxon>
        <taxon>Sphingobacteriia</taxon>
        <taxon>Sphingobacteriales</taxon>
        <taxon>Sphingobacteriaceae</taxon>
        <taxon>Pedobacter</taxon>
    </lineage>
</organism>
<name>A0A7K0G2J4_9SPHI</name>
<keyword evidence="2" id="KW-1185">Reference proteome</keyword>
<protein>
    <recommendedName>
        <fullName evidence="3">DUF4292 domain-containing protein</fullName>
    </recommendedName>
</protein>